<organism evidence="10">
    <name type="scientific">Bicosoecida sp. CB-2014</name>
    <dbReference type="NCBI Taxonomy" id="1486930"/>
    <lineage>
        <taxon>Eukaryota</taxon>
        <taxon>Sar</taxon>
        <taxon>Stramenopiles</taxon>
        <taxon>Bigyra</taxon>
        <taxon>Opalozoa</taxon>
        <taxon>Bicosoecida</taxon>
    </lineage>
</organism>
<dbReference type="InterPro" id="IPR036396">
    <property type="entry name" value="Cyt_P450_sf"/>
</dbReference>
<evidence type="ECO:0000256" key="6">
    <source>
        <dbReference type="ARBA" id="ARBA00023033"/>
    </source>
</evidence>
<dbReference type="InterPro" id="IPR002403">
    <property type="entry name" value="Cyt_P450_E_grp-IV"/>
</dbReference>
<keyword evidence="5 7" id="KW-0408">Iron</keyword>
<evidence type="ECO:0000256" key="9">
    <source>
        <dbReference type="SAM" id="Phobius"/>
    </source>
</evidence>
<evidence type="ECO:0000256" key="5">
    <source>
        <dbReference type="ARBA" id="ARBA00023004"/>
    </source>
</evidence>
<evidence type="ECO:0000256" key="1">
    <source>
        <dbReference type="ARBA" id="ARBA00010617"/>
    </source>
</evidence>
<dbReference type="PRINTS" id="PR00465">
    <property type="entry name" value="EP450IV"/>
</dbReference>
<dbReference type="PROSITE" id="PS00086">
    <property type="entry name" value="CYTOCHROME_P450"/>
    <property type="match status" value="1"/>
</dbReference>
<protein>
    <recommendedName>
        <fullName evidence="11">Cytochrome P450</fullName>
    </recommendedName>
</protein>
<name>A0A7S1CP77_9STRA</name>
<evidence type="ECO:0000256" key="3">
    <source>
        <dbReference type="ARBA" id="ARBA00022723"/>
    </source>
</evidence>
<evidence type="ECO:0000313" key="10">
    <source>
        <dbReference type="EMBL" id="CAD8924482.1"/>
    </source>
</evidence>
<evidence type="ECO:0000256" key="7">
    <source>
        <dbReference type="PIRSR" id="PIRSR602403-1"/>
    </source>
</evidence>
<keyword evidence="9" id="KW-0472">Membrane</keyword>
<feature type="binding site" description="axial binding residue" evidence="7">
    <location>
        <position position="492"/>
    </location>
    <ligand>
        <name>heme</name>
        <dbReference type="ChEBI" id="CHEBI:30413"/>
    </ligand>
    <ligandPart>
        <name>Fe</name>
        <dbReference type="ChEBI" id="CHEBI:18248"/>
    </ligandPart>
</feature>
<keyword evidence="2 7" id="KW-0349">Heme</keyword>
<dbReference type="PANTHER" id="PTHR24291">
    <property type="entry name" value="CYTOCHROME P450 FAMILY 4"/>
    <property type="match status" value="1"/>
</dbReference>
<keyword evidence="9" id="KW-0812">Transmembrane</keyword>
<dbReference type="InterPro" id="IPR017972">
    <property type="entry name" value="Cyt_P450_CS"/>
</dbReference>
<dbReference type="PANTHER" id="PTHR24291:SF50">
    <property type="entry name" value="BIFUNCTIONAL ALBAFLAVENONE MONOOXYGENASE_TERPENE SYNTHASE"/>
    <property type="match status" value="1"/>
</dbReference>
<dbReference type="InterPro" id="IPR050196">
    <property type="entry name" value="Cytochrome_P450_Monoox"/>
</dbReference>
<dbReference type="AlphaFoldDB" id="A0A7S1CP77"/>
<keyword evidence="9" id="KW-1133">Transmembrane helix</keyword>
<dbReference type="GO" id="GO:0004497">
    <property type="term" value="F:monooxygenase activity"/>
    <property type="evidence" value="ECO:0007669"/>
    <property type="project" value="UniProtKB-KW"/>
</dbReference>
<comment type="cofactor">
    <cofactor evidence="7">
        <name>heme</name>
        <dbReference type="ChEBI" id="CHEBI:30413"/>
    </cofactor>
</comment>
<dbReference type="GO" id="GO:0005506">
    <property type="term" value="F:iron ion binding"/>
    <property type="evidence" value="ECO:0007669"/>
    <property type="project" value="InterPro"/>
</dbReference>
<keyword evidence="6 8" id="KW-0503">Monooxygenase</keyword>
<evidence type="ECO:0000256" key="2">
    <source>
        <dbReference type="ARBA" id="ARBA00022617"/>
    </source>
</evidence>
<dbReference type="EMBL" id="HBFS01026467">
    <property type="protein sequence ID" value="CAD8924482.1"/>
    <property type="molecule type" value="Transcribed_RNA"/>
</dbReference>
<reference evidence="10" key="1">
    <citation type="submission" date="2021-01" db="EMBL/GenBank/DDBJ databases">
        <authorList>
            <person name="Corre E."/>
            <person name="Pelletier E."/>
            <person name="Niang G."/>
            <person name="Scheremetjew M."/>
            <person name="Finn R."/>
            <person name="Kale V."/>
            <person name="Holt S."/>
            <person name="Cochrane G."/>
            <person name="Meng A."/>
            <person name="Brown T."/>
            <person name="Cohen L."/>
        </authorList>
    </citation>
    <scope>NUCLEOTIDE SEQUENCE</scope>
    <source>
        <strain evidence="10">Ms1</strain>
    </source>
</reference>
<dbReference type="Gene3D" id="1.10.630.10">
    <property type="entry name" value="Cytochrome P450"/>
    <property type="match status" value="1"/>
</dbReference>
<proteinExistence type="inferred from homology"/>
<keyword evidence="4 8" id="KW-0560">Oxidoreductase</keyword>
<feature type="transmembrane region" description="Helical" evidence="9">
    <location>
        <begin position="31"/>
        <end position="52"/>
    </location>
</feature>
<dbReference type="Pfam" id="PF00067">
    <property type="entry name" value="p450"/>
    <property type="match status" value="1"/>
</dbReference>
<evidence type="ECO:0008006" key="11">
    <source>
        <dbReference type="Google" id="ProtNLM"/>
    </source>
</evidence>
<dbReference type="PRINTS" id="PR00385">
    <property type="entry name" value="P450"/>
</dbReference>
<comment type="similarity">
    <text evidence="1 8">Belongs to the cytochrome P450 family.</text>
</comment>
<evidence type="ECO:0000256" key="8">
    <source>
        <dbReference type="RuleBase" id="RU000461"/>
    </source>
</evidence>
<keyword evidence="3 7" id="KW-0479">Metal-binding</keyword>
<dbReference type="InterPro" id="IPR001128">
    <property type="entry name" value="Cyt_P450"/>
</dbReference>
<sequence length="546" mass="59500">MVAAAAAAVAARANGGDALRAYMRANPLKTAVYLTLAVFGIYLVQVVIRALATSLRRWRMLRLVPGPRGGVCGSLGLMSTKGDARLRKMREVTRTYGGESGMCRLWLGPTSRAVVLCSRPELFRSVLSDRSGAWEIFERRGLKLLTGTGLLTSRGAHWKKQRGRISPAFEFAKLKAMLGTMAGATDTLVDHLRDQAAKGEGGAAPTVDATKLVQAVTIAVISSTAFGLDINPLKDPDHAVLKMLKRAFSGETISVVSSSNTANLLGLPMWMVPSMRRVKRDVAELRAVLRASIERRLHEEGGDGGDDSKGGEGDEGKAKDLLGLLLAARDEETGERMTTEEVMDEVMTFFLAGQDTTATLVDWMLRNFVDNPEWCARVVAEIDAHVTPRGRQPVYEDLASLEVLDMCMRETLRRESPVPLLGRVATRDVELGGFQLPAGTVVLTAPWLVHHNPDVWGADCDAFDPARFGRDAGGAKKHDYSFMPFSSGMRRCIGANLAMLEAKVMVIRLLQAFEVRGDASKPPTEADVGIVRRPESVWVKFVPRTD</sequence>
<accession>A0A7S1CP77</accession>
<dbReference type="GO" id="GO:0016705">
    <property type="term" value="F:oxidoreductase activity, acting on paired donors, with incorporation or reduction of molecular oxygen"/>
    <property type="evidence" value="ECO:0007669"/>
    <property type="project" value="InterPro"/>
</dbReference>
<evidence type="ECO:0000256" key="4">
    <source>
        <dbReference type="ARBA" id="ARBA00023002"/>
    </source>
</evidence>
<dbReference type="SUPFAM" id="SSF48264">
    <property type="entry name" value="Cytochrome P450"/>
    <property type="match status" value="1"/>
</dbReference>
<gene>
    <name evidence="10" type="ORF">BSP0115_LOCUS17745</name>
</gene>
<dbReference type="GO" id="GO:0020037">
    <property type="term" value="F:heme binding"/>
    <property type="evidence" value="ECO:0007669"/>
    <property type="project" value="InterPro"/>
</dbReference>